<dbReference type="InterPro" id="IPR029044">
    <property type="entry name" value="Nucleotide-diphossugar_trans"/>
</dbReference>
<dbReference type="Pfam" id="PF00535">
    <property type="entry name" value="Glycos_transf_2"/>
    <property type="match status" value="1"/>
</dbReference>
<reference evidence="3" key="1">
    <citation type="journal article" date="2019" name="Int. J. Syst. Evol. Microbiol.">
        <title>The Global Catalogue of Microorganisms (GCM) 10K type strain sequencing project: providing services to taxonomists for standard genome sequencing and annotation.</title>
        <authorList>
            <consortium name="The Broad Institute Genomics Platform"/>
            <consortium name="The Broad Institute Genome Sequencing Center for Infectious Disease"/>
            <person name="Wu L."/>
            <person name="Ma J."/>
        </authorList>
    </citation>
    <scope>NUCLEOTIDE SEQUENCE [LARGE SCALE GENOMIC DNA]</scope>
    <source>
        <strain evidence="3">KCTC 52416</strain>
    </source>
</reference>
<dbReference type="GO" id="GO:0016757">
    <property type="term" value="F:glycosyltransferase activity"/>
    <property type="evidence" value="ECO:0007669"/>
    <property type="project" value="UniProtKB-KW"/>
</dbReference>
<sequence length="299" mass="34266">MIDVQVSIIIVNYNTTALTLQCIKSIRKMVLGIRYEIIVVDNHSSEGAVALLASRKDITFIRNGENLGFGRGNNKGAECAKGKYFFFVNSDTYFVNDAATILHTFMEEKGNERVGCCGGMLLTSDGKKQASYGNFPSVFGVLSEIGLYRLYRKRFTDRLSIAVKDGAVHVKEVDYITGADFFVRSAVFRQVGGFDPDFFLYFEETELAWRIRHAGFMSMWVPAARIVHLEGGSTTDTSGKWPLQKIRFFTQSRYLYFRKTTGRWALLAVKMLLSFQALMRWIYRRERYYFDVFRIIVTS</sequence>
<keyword evidence="3" id="KW-1185">Reference proteome</keyword>
<evidence type="ECO:0000259" key="1">
    <source>
        <dbReference type="Pfam" id="PF00535"/>
    </source>
</evidence>
<protein>
    <submittedName>
        <fullName evidence="2">Glycosyltransferase family 2 protein</fullName>
        <ecNumber evidence="2">2.4.-.-</ecNumber>
    </submittedName>
</protein>
<dbReference type="Gene3D" id="3.90.550.10">
    <property type="entry name" value="Spore Coat Polysaccharide Biosynthesis Protein SpsA, Chain A"/>
    <property type="match status" value="1"/>
</dbReference>
<keyword evidence="2" id="KW-0328">Glycosyltransferase</keyword>
<evidence type="ECO:0000313" key="3">
    <source>
        <dbReference type="Proteomes" id="UP001595526"/>
    </source>
</evidence>
<dbReference type="EMBL" id="JBHRTA010000038">
    <property type="protein sequence ID" value="MFC3199214.1"/>
    <property type="molecule type" value="Genomic_DNA"/>
</dbReference>
<organism evidence="2 3">
    <name type="scientific">Parapedobacter deserti</name>
    <dbReference type="NCBI Taxonomy" id="1912957"/>
    <lineage>
        <taxon>Bacteria</taxon>
        <taxon>Pseudomonadati</taxon>
        <taxon>Bacteroidota</taxon>
        <taxon>Sphingobacteriia</taxon>
        <taxon>Sphingobacteriales</taxon>
        <taxon>Sphingobacteriaceae</taxon>
        <taxon>Parapedobacter</taxon>
    </lineage>
</organism>
<dbReference type="Proteomes" id="UP001595526">
    <property type="component" value="Unassembled WGS sequence"/>
</dbReference>
<keyword evidence="2" id="KW-0808">Transferase</keyword>
<dbReference type="InterPro" id="IPR001173">
    <property type="entry name" value="Glyco_trans_2-like"/>
</dbReference>
<proteinExistence type="predicted"/>
<dbReference type="SUPFAM" id="SSF53448">
    <property type="entry name" value="Nucleotide-diphospho-sugar transferases"/>
    <property type="match status" value="1"/>
</dbReference>
<dbReference type="EC" id="2.4.-.-" evidence="2"/>
<dbReference type="CDD" id="cd04186">
    <property type="entry name" value="GT_2_like_c"/>
    <property type="match status" value="1"/>
</dbReference>
<feature type="domain" description="Glycosyltransferase 2-like" evidence="1">
    <location>
        <begin position="7"/>
        <end position="112"/>
    </location>
</feature>
<accession>A0ABV7JQW8</accession>
<gene>
    <name evidence="2" type="ORF">ACFOET_16430</name>
</gene>
<dbReference type="PANTHER" id="PTHR43179">
    <property type="entry name" value="RHAMNOSYLTRANSFERASE WBBL"/>
    <property type="match status" value="1"/>
</dbReference>
<name>A0ABV7JQW8_9SPHI</name>
<dbReference type="PANTHER" id="PTHR43179:SF7">
    <property type="entry name" value="RHAMNOSYLTRANSFERASE WBBL"/>
    <property type="match status" value="1"/>
</dbReference>
<dbReference type="RefSeq" id="WP_379024611.1">
    <property type="nucleotide sequence ID" value="NZ_JBHRTA010000038.1"/>
</dbReference>
<comment type="caution">
    <text evidence="2">The sequence shown here is derived from an EMBL/GenBank/DDBJ whole genome shotgun (WGS) entry which is preliminary data.</text>
</comment>
<evidence type="ECO:0000313" key="2">
    <source>
        <dbReference type="EMBL" id="MFC3199214.1"/>
    </source>
</evidence>